<evidence type="ECO:0000313" key="3">
    <source>
        <dbReference type="Proteomes" id="UP000535890"/>
    </source>
</evidence>
<organism evidence="2 3">
    <name type="scientific">Actinomycetospora corticicola</name>
    <dbReference type="NCBI Taxonomy" id="663602"/>
    <lineage>
        <taxon>Bacteria</taxon>
        <taxon>Bacillati</taxon>
        <taxon>Actinomycetota</taxon>
        <taxon>Actinomycetes</taxon>
        <taxon>Pseudonocardiales</taxon>
        <taxon>Pseudonocardiaceae</taxon>
        <taxon>Actinomycetospora</taxon>
    </lineage>
</organism>
<dbReference type="RefSeq" id="WP_179794890.1">
    <property type="nucleotide sequence ID" value="NZ_BAABHP010000014.1"/>
</dbReference>
<comment type="caution">
    <text evidence="2">The sequence shown here is derived from an EMBL/GenBank/DDBJ whole genome shotgun (WGS) entry which is preliminary data.</text>
</comment>
<reference evidence="2 3" key="1">
    <citation type="submission" date="2020-07" db="EMBL/GenBank/DDBJ databases">
        <title>Sequencing the genomes of 1000 actinobacteria strains.</title>
        <authorList>
            <person name="Klenk H.-P."/>
        </authorList>
    </citation>
    <scope>NUCLEOTIDE SEQUENCE [LARGE SCALE GENOMIC DNA]</scope>
    <source>
        <strain evidence="2 3">DSM 45772</strain>
    </source>
</reference>
<dbReference type="AlphaFoldDB" id="A0A7Y9DXN0"/>
<evidence type="ECO:0000256" key="1">
    <source>
        <dbReference type="SAM" id="MobiDB-lite"/>
    </source>
</evidence>
<keyword evidence="3" id="KW-1185">Reference proteome</keyword>
<proteinExistence type="predicted"/>
<protein>
    <submittedName>
        <fullName evidence="2">Uncharacterized protein</fullName>
    </submittedName>
</protein>
<gene>
    <name evidence="2" type="ORF">BJ983_003421</name>
</gene>
<dbReference type="Proteomes" id="UP000535890">
    <property type="component" value="Unassembled WGS sequence"/>
</dbReference>
<name>A0A7Y9DXN0_9PSEU</name>
<accession>A0A7Y9DXN0</accession>
<feature type="region of interest" description="Disordered" evidence="1">
    <location>
        <begin position="1"/>
        <end position="59"/>
    </location>
</feature>
<evidence type="ECO:0000313" key="2">
    <source>
        <dbReference type="EMBL" id="NYD37319.1"/>
    </source>
</evidence>
<dbReference type="EMBL" id="JACCBN010000001">
    <property type="protein sequence ID" value="NYD37319.1"/>
    <property type="molecule type" value="Genomic_DNA"/>
</dbReference>
<sequence>MVNRVRRDGTAGLDRGSSQTHGAGDPSGVDVEPDIPPLRFGDDLADHDGDEPPPSTTSA</sequence>